<dbReference type="EMBL" id="OBQF01000007">
    <property type="protein sequence ID" value="SOC44783.1"/>
    <property type="molecule type" value="Genomic_DNA"/>
</dbReference>
<keyword evidence="2" id="KW-1185">Reference proteome</keyword>
<organism evidence="1 2">
    <name type="scientific">Salinicoccus kekensis</name>
    <dbReference type="NCBI Taxonomy" id="714307"/>
    <lineage>
        <taxon>Bacteria</taxon>
        <taxon>Bacillati</taxon>
        <taxon>Bacillota</taxon>
        <taxon>Bacilli</taxon>
        <taxon>Bacillales</taxon>
        <taxon>Staphylococcaceae</taxon>
        <taxon>Salinicoccus</taxon>
    </lineage>
</organism>
<accession>A0A285USM4</accession>
<name>A0A285USM4_9STAP</name>
<protein>
    <submittedName>
        <fullName evidence="1">Uncharacterized protein</fullName>
    </submittedName>
</protein>
<proteinExistence type="predicted"/>
<dbReference type="AlphaFoldDB" id="A0A285USM4"/>
<dbReference type="Proteomes" id="UP000219412">
    <property type="component" value="Unassembled WGS sequence"/>
</dbReference>
<evidence type="ECO:0000313" key="2">
    <source>
        <dbReference type="Proteomes" id="UP000219412"/>
    </source>
</evidence>
<sequence>MSRKEKMLEKLKNNPKNISEHEFKSALKMYGFILNSKKKEKVVTKFTVTQSFQLQLFHNAQSILQNRCAFIL</sequence>
<gene>
    <name evidence="1" type="ORF">SAMN05878391_2470</name>
</gene>
<evidence type="ECO:0000313" key="1">
    <source>
        <dbReference type="EMBL" id="SOC44783.1"/>
    </source>
</evidence>
<reference evidence="2" key="1">
    <citation type="submission" date="2017-08" db="EMBL/GenBank/DDBJ databases">
        <authorList>
            <person name="Varghese N."/>
            <person name="Submissions S."/>
        </authorList>
    </citation>
    <scope>NUCLEOTIDE SEQUENCE [LARGE SCALE GENOMIC DNA]</scope>
    <source>
        <strain evidence="2">DSM 23173</strain>
    </source>
</reference>